<dbReference type="Pfam" id="PF22725">
    <property type="entry name" value="GFO_IDH_MocA_C3"/>
    <property type="match status" value="1"/>
</dbReference>
<keyword evidence="6" id="KW-1185">Reference proteome</keyword>
<dbReference type="Gene3D" id="3.30.360.10">
    <property type="entry name" value="Dihydrodipicolinate Reductase, domain 2"/>
    <property type="match status" value="1"/>
</dbReference>
<evidence type="ECO:0000256" key="2">
    <source>
        <dbReference type="ARBA" id="ARBA00023002"/>
    </source>
</evidence>
<feature type="domain" description="GFO/IDH/MocA-like oxidoreductase" evidence="4">
    <location>
        <begin position="136"/>
        <end position="249"/>
    </location>
</feature>
<name>A0A517QTC0_9PLAN</name>
<dbReference type="GO" id="GO:0047061">
    <property type="term" value="F:glucose-fructose oxidoreductase activity"/>
    <property type="evidence" value="ECO:0007669"/>
    <property type="project" value="UniProtKB-EC"/>
</dbReference>
<comment type="similarity">
    <text evidence="1">Belongs to the Gfo/Idh/MocA family.</text>
</comment>
<evidence type="ECO:0000256" key="1">
    <source>
        <dbReference type="ARBA" id="ARBA00010928"/>
    </source>
</evidence>
<reference evidence="5 6" key="1">
    <citation type="submission" date="2019-02" db="EMBL/GenBank/DDBJ databases">
        <title>Deep-cultivation of Planctomycetes and their phenomic and genomic characterization uncovers novel biology.</title>
        <authorList>
            <person name="Wiegand S."/>
            <person name="Jogler M."/>
            <person name="Boedeker C."/>
            <person name="Pinto D."/>
            <person name="Vollmers J."/>
            <person name="Rivas-Marin E."/>
            <person name="Kohn T."/>
            <person name="Peeters S.H."/>
            <person name="Heuer A."/>
            <person name="Rast P."/>
            <person name="Oberbeckmann S."/>
            <person name="Bunk B."/>
            <person name="Jeske O."/>
            <person name="Meyerdierks A."/>
            <person name="Storesund J.E."/>
            <person name="Kallscheuer N."/>
            <person name="Luecker S."/>
            <person name="Lage O.M."/>
            <person name="Pohl T."/>
            <person name="Merkel B.J."/>
            <person name="Hornburger P."/>
            <person name="Mueller R.-W."/>
            <person name="Bruemmer F."/>
            <person name="Labrenz M."/>
            <person name="Spormann A.M."/>
            <person name="Op den Camp H."/>
            <person name="Overmann J."/>
            <person name="Amann R."/>
            <person name="Jetten M.S.M."/>
            <person name="Mascher T."/>
            <person name="Medema M.H."/>
            <person name="Devos D.P."/>
            <person name="Kaster A.-K."/>
            <person name="Ovreas L."/>
            <person name="Rohde M."/>
            <person name="Galperin M.Y."/>
            <person name="Jogler C."/>
        </authorList>
    </citation>
    <scope>NUCLEOTIDE SEQUENCE [LARGE SCALE GENOMIC DNA]</scope>
    <source>
        <strain evidence="5 6">Mal48</strain>
    </source>
</reference>
<dbReference type="AlphaFoldDB" id="A0A517QTC0"/>
<dbReference type="OrthoDB" id="9783105at2"/>
<dbReference type="EC" id="1.1.99.28" evidence="5"/>
<keyword evidence="2 5" id="KW-0560">Oxidoreductase</keyword>
<dbReference type="InterPro" id="IPR050984">
    <property type="entry name" value="Gfo/Idh/MocA_domain"/>
</dbReference>
<dbReference type="InterPro" id="IPR055170">
    <property type="entry name" value="GFO_IDH_MocA-like_dom"/>
</dbReference>
<dbReference type="EMBL" id="CP036267">
    <property type="protein sequence ID" value="QDT34896.1"/>
    <property type="molecule type" value="Genomic_DNA"/>
</dbReference>
<accession>A0A517QTC0</accession>
<evidence type="ECO:0000313" key="5">
    <source>
        <dbReference type="EMBL" id="QDT34896.1"/>
    </source>
</evidence>
<evidence type="ECO:0000259" key="3">
    <source>
        <dbReference type="Pfam" id="PF01408"/>
    </source>
</evidence>
<evidence type="ECO:0000313" key="6">
    <source>
        <dbReference type="Proteomes" id="UP000315724"/>
    </source>
</evidence>
<dbReference type="SUPFAM" id="SSF55347">
    <property type="entry name" value="Glyceraldehyde-3-phosphate dehydrogenase-like, C-terminal domain"/>
    <property type="match status" value="1"/>
</dbReference>
<evidence type="ECO:0000259" key="4">
    <source>
        <dbReference type="Pfam" id="PF22725"/>
    </source>
</evidence>
<dbReference type="Pfam" id="PF01408">
    <property type="entry name" value="GFO_IDH_MocA"/>
    <property type="match status" value="1"/>
</dbReference>
<protein>
    <submittedName>
        <fullName evidence="5">Glucose--fructose oxidoreductase</fullName>
        <ecNumber evidence="5">1.1.99.28</ecNumber>
    </submittedName>
</protein>
<dbReference type="PANTHER" id="PTHR22604">
    <property type="entry name" value="OXIDOREDUCTASES"/>
    <property type="match status" value="1"/>
</dbReference>
<proteinExistence type="inferred from homology"/>
<dbReference type="GO" id="GO:0000166">
    <property type="term" value="F:nucleotide binding"/>
    <property type="evidence" value="ECO:0007669"/>
    <property type="project" value="InterPro"/>
</dbReference>
<dbReference type="Proteomes" id="UP000315724">
    <property type="component" value="Chromosome"/>
</dbReference>
<dbReference type="Gene3D" id="3.40.50.720">
    <property type="entry name" value="NAD(P)-binding Rossmann-like Domain"/>
    <property type="match status" value="1"/>
</dbReference>
<dbReference type="SUPFAM" id="SSF51735">
    <property type="entry name" value="NAD(P)-binding Rossmann-fold domains"/>
    <property type="match status" value="1"/>
</dbReference>
<dbReference type="PANTHER" id="PTHR22604:SF105">
    <property type="entry name" value="TRANS-1,2-DIHYDROBENZENE-1,2-DIOL DEHYDROGENASE"/>
    <property type="match status" value="1"/>
</dbReference>
<organism evidence="5 6">
    <name type="scientific">Thalassoglobus polymorphus</name>
    <dbReference type="NCBI Taxonomy" id="2527994"/>
    <lineage>
        <taxon>Bacteria</taxon>
        <taxon>Pseudomonadati</taxon>
        <taxon>Planctomycetota</taxon>
        <taxon>Planctomycetia</taxon>
        <taxon>Planctomycetales</taxon>
        <taxon>Planctomycetaceae</taxon>
        <taxon>Thalassoglobus</taxon>
    </lineage>
</organism>
<dbReference type="KEGG" id="tpol:Mal48_41690"/>
<dbReference type="InterPro" id="IPR000683">
    <property type="entry name" value="Gfo/Idh/MocA-like_OxRdtase_N"/>
</dbReference>
<dbReference type="RefSeq" id="WP_145203570.1">
    <property type="nucleotide sequence ID" value="NZ_CP036267.1"/>
</dbReference>
<gene>
    <name evidence="5" type="primary">gfo_7</name>
    <name evidence="5" type="ORF">Mal48_41690</name>
</gene>
<feature type="domain" description="Gfo/Idh/MocA-like oxidoreductase N-terminal" evidence="3">
    <location>
        <begin position="8"/>
        <end position="126"/>
    </location>
</feature>
<dbReference type="InterPro" id="IPR036291">
    <property type="entry name" value="NAD(P)-bd_dom_sf"/>
</dbReference>
<sequence>MTDKKRLRLGILGCGRIVTRRVLPASSQSELVSLFAIASQREGVAQESASDFQIPHAFNSYDELLKSDDVDAVYIPSTGDQHHRWTIAAAEAGKHVLCEKPLAPTLREAEEMVAACRENNVLLQEAFMWRQHSRAQMLKSVLQDGAIGNLRLITVNFSFNIDRNDWRLRPERGGGAMWDLGCYGVNASRFFTEAEPTAISADAHWWETGVDMTMRIGLTFPNEVLANIDCSFELPFRCRMELVGDGGRIVVDPAFQPGEKPSFQLWRSADHDAPMETIETSSRDQYACQLDAFALGIQEGKLVDSAEDGLQNMKVMEEILNTAKKASTASPKA</sequence>